<comment type="catalytic activity">
    <reaction evidence="6">
        <text>1D-myo-inositol 1,4,5-trisphosphate + 2 ATP = 1D-myo-inositol 1,3,4,5,6-pentakisphosphate + 2 ADP + 2 H(+)</text>
        <dbReference type="Rhea" id="RHEA:32359"/>
        <dbReference type="ChEBI" id="CHEBI:15378"/>
        <dbReference type="ChEBI" id="CHEBI:30616"/>
        <dbReference type="ChEBI" id="CHEBI:57733"/>
        <dbReference type="ChEBI" id="CHEBI:203600"/>
        <dbReference type="ChEBI" id="CHEBI:456216"/>
        <dbReference type="EC" id="2.7.1.151"/>
    </reaction>
</comment>
<evidence type="ECO:0000313" key="10">
    <source>
        <dbReference type="EMBL" id="RUS85576.1"/>
    </source>
</evidence>
<keyword evidence="11" id="KW-1185">Reference proteome</keyword>
<organism evidence="10 11">
    <name type="scientific">Elysia chlorotica</name>
    <name type="common">Eastern emerald elysia</name>
    <name type="synonym">Sea slug</name>
    <dbReference type="NCBI Taxonomy" id="188477"/>
    <lineage>
        <taxon>Eukaryota</taxon>
        <taxon>Metazoa</taxon>
        <taxon>Spiralia</taxon>
        <taxon>Lophotrochozoa</taxon>
        <taxon>Mollusca</taxon>
        <taxon>Gastropoda</taxon>
        <taxon>Heterobranchia</taxon>
        <taxon>Euthyneura</taxon>
        <taxon>Panpulmonata</taxon>
        <taxon>Sacoglossa</taxon>
        <taxon>Placobranchoidea</taxon>
        <taxon>Plakobranchidae</taxon>
        <taxon>Elysia</taxon>
    </lineage>
</organism>
<dbReference type="GO" id="GO:0005737">
    <property type="term" value="C:cytoplasm"/>
    <property type="evidence" value="ECO:0007669"/>
    <property type="project" value="TreeGrafter"/>
</dbReference>
<feature type="compositionally biased region" description="Basic and acidic residues" evidence="9">
    <location>
        <begin position="1"/>
        <end position="11"/>
    </location>
</feature>
<dbReference type="InterPro" id="IPR005522">
    <property type="entry name" value="IPK"/>
</dbReference>
<dbReference type="GO" id="GO:0008440">
    <property type="term" value="F:inositol-1,4,5-trisphosphate 3-kinase activity"/>
    <property type="evidence" value="ECO:0007669"/>
    <property type="project" value="TreeGrafter"/>
</dbReference>
<dbReference type="Gene3D" id="3.30.470.160">
    <property type="entry name" value="Inositol polyphosphate kinase"/>
    <property type="match status" value="1"/>
</dbReference>
<proteinExistence type="inferred from homology"/>
<dbReference type="InterPro" id="IPR038286">
    <property type="entry name" value="IPK_sf"/>
</dbReference>
<evidence type="ECO:0000256" key="5">
    <source>
        <dbReference type="ARBA" id="ARBA00022840"/>
    </source>
</evidence>
<dbReference type="Proteomes" id="UP000271974">
    <property type="component" value="Unassembled WGS sequence"/>
</dbReference>
<dbReference type="PANTHER" id="PTHR12400">
    <property type="entry name" value="INOSITOL POLYPHOSPHATE KINASE"/>
    <property type="match status" value="1"/>
</dbReference>
<feature type="region of interest" description="Disordered" evidence="9">
    <location>
        <begin position="1"/>
        <end position="28"/>
    </location>
</feature>
<reference evidence="10 11" key="1">
    <citation type="submission" date="2019-01" db="EMBL/GenBank/DDBJ databases">
        <title>A draft genome assembly of the solar-powered sea slug Elysia chlorotica.</title>
        <authorList>
            <person name="Cai H."/>
            <person name="Li Q."/>
            <person name="Fang X."/>
            <person name="Li J."/>
            <person name="Curtis N.E."/>
            <person name="Altenburger A."/>
            <person name="Shibata T."/>
            <person name="Feng M."/>
            <person name="Maeda T."/>
            <person name="Schwartz J.A."/>
            <person name="Shigenobu S."/>
            <person name="Lundholm N."/>
            <person name="Nishiyama T."/>
            <person name="Yang H."/>
            <person name="Hasebe M."/>
            <person name="Li S."/>
            <person name="Pierce S.K."/>
            <person name="Wang J."/>
        </authorList>
    </citation>
    <scope>NUCLEOTIDE SEQUENCE [LARGE SCALE GENOMIC DNA]</scope>
    <source>
        <strain evidence="10">EC2010</strain>
        <tissue evidence="10">Whole organism of an adult</tissue>
    </source>
</reference>
<comment type="caution">
    <text evidence="10">The sequence shown here is derived from an EMBL/GenBank/DDBJ whole genome shotgun (WGS) entry which is preliminary data.</text>
</comment>
<dbReference type="STRING" id="188477.A0A433TVH8"/>
<evidence type="ECO:0000313" key="11">
    <source>
        <dbReference type="Proteomes" id="UP000271974"/>
    </source>
</evidence>
<dbReference type="Pfam" id="PF03770">
    <property type="entry name" value="IPK"/>
    <property type="match status" value="1"/>
</dbReference>
<dbReference type="SUPFAM" id="SSF56104">
    <property type="entry name" value="SAICAR synthase-like"/>
    <property type="match status" value="1"/>
</dbReference>
<dbReference type="EMBL" id="RQTK01000165">
    <property type="protein sequence ID" value="RUS85576.1"/>
    <property type="molecule type" value="Genomic_DNA"/>
</dbReference>
<sequence>MSKATEVEGRKTAINCSNEKEREGSPEIKSAGVPLKIQASGHKVTQGHSGNQIPAVIDLGDGFILKALQKPPRGERELNFYQYVSDQALVDPDLQMLKPFLPQFAGKIDRDGGSYLKLSNVIHGYHKPCVMDLKMGRITYDRSATQEKILSELKKFPPARQLGFQITGMV</sequence>
<name>A0A433TVH8_ELYCH</name>
<evidence type="ECO:0000256" key="9">
    <source>
        <dbReference type="SAM" id="MobiDB-lite"/>
    </source>
</evidence>
<keyword evidence="2 8" id="KW-0808">Transferase</keyword>
<dbReference type="GO" id="GO:0005634">
    <property type="term" value="C:nucleus"/>
    <property type="evidence" value="ECO:0007669"/>
    <property type="project" value="TreeGrafter"/>
</dbReference>
<dbReference type="GO" id="GO:0032958">
    <property type="term" value="P:inositol phosphate biosynthetic process"/>
    <property type="evidence" value="ECO:0007669"/>
    <property type="project" value="InterPro"/>
</dbReference>
<comment type="similarity">
    <text evidence="1 8">Belongs to the inositol phosphokinase (IPK) family.</text>
</comment>
<dbReference type="GO" id="GO:0005524">
    <property type="term" value="F:ATP binding"/>
    <property type="evidence" value="ECO:0007669"/>
    <property type="project" value="UniProtKB-KW"/>
</dbReference>
<keyword evidence="5" id="KW-0067">ATP-binding</keyword>
<evidence type="ECO:0000256" key="1">
    <source>
        <dbReference type="ARBA" id="ARBA00007374"/>
    </source>
</evidence>
<evidence type="ECO:0000256" key="6">
    <source>
        <dbReference type="ARBA" id="ARBA00036164"/>
    </source>
</evidence>
<dbReference type="AlphaFoldDB" id="A0A433TVH8"/>
<keyword evidence="3" id="KW-0547">Nucleotide-binding</keyword>
<protein>
    <recommendedName>
        <fullName evidence="8">Kinase</fullName>
        <ecNumber evidence="8">2.7.-.-</ecNumber>
    </recommendedName>
</protein>
<accession>A0A433TVH8</accession>
<evidence type="ECO:0000256" key="8">
    <source>
        <dbReference type="RuleBase" id="RU363090"/>
    </source>
</evidence>
<gene>
    <name evidence="10" type="ORF">EGW08_006659</name>
</gene>
<evidence type="ECO:0000256" key="2">
    <source>
        <dbReference type="ARBA" id="ARBA00022679"/>
    </source>
</evidence>
<comment type="catalytic activity">
    <reaction evidence="7">
        <text>1D-myo-inositol 1,3,4,6-tetrakisphosphate + ATP = 1D-myo-inositol 1,3,4,5,6-pentakisphosphate + ADP + H(+)</text>
        <dbReference type="Rhea" id="RHEA:12717"/>
        <dbReference type="ChEBI" id="CHEBI:15378"/>
        <dbReference type="ChEBI" id="CHEBI:30616"/>
        <dbReference type="ChEBI" id="CHEBI:57660"/>
        <dbReference type="ChEBI" id="CHEBI:57733"/>
        <dbReference type="ChEBI" id="CHEBI:456216"/>
        <dbReference type="EC" id="2.7.1.140"/>
    </reaction>
</comment>
<dbReference type="PANTHER" id="PTHR12400:SF51">
    <property type="entry name" value="INOSITOL POLYPHOSPHATE MULTIKINASE"/>
    <property type="match status" value="1"/>
</dbReference>
<dbReference type="OrthoDB" id="338650at2759"/>
<dbReference type="EC" id="2.7.-.-" evidence="8"/>
<keyword evidence="4 8" id="KW-0418">Kinase</keyword>
<evidence type="ECO:0000256" key="4">
    <source>
        <dbReference type="ARBA" id="ARBA00022777"/>
    </source>
</evidence>
<dbReference type="GO" id="GO:0047326">
    <property type="term" value="F:inositol-1,3,4,6-tetrakisphosphate 5-kinase activity"/>
    <property type="evidence" value="ECO:0007669"/>
    <property type="project" value="RHEA"/>
</dbReference>
<evidence type="ECO:0000256" key="7">
    <source>
        <dbReference type="ARBA" id="ARBA00036525"/>
    </source>
</evidence>
<evidence type="ECO:0000256" key="3">
    <source>
        <dbReference type="ARBA" id="ARBA00022741"/>
    </source>
</evidence>
<feature type="non-terminal residue" evidence="10">
    <location>
        <position position="170"/>
    </location>
</feature>